<dbReference type="EMBL" id="KB469301">
    <property type="protein sequence ID" value="EPQ56053.1"/>
    <property type="molecule type" value="Genomic_DNA"/>
</dbReference>
<evidence type="ECO:0000256" key="1">
    <source>
        <dbReference type="SAM" id="MobiDB-lite"/>
    </source>
</evidence>
<keyword evidence="2" id="KW-0812">Transmembrane</keyword>
<dbReference type="KEGG" id="gtr:GLOTRDRAFT_129252"/>
<evidence type="ECO:0000313" key="3">
    <source>
        <dbReference type="EMBL" id="EPQ56053.1"/>
    </source>
</evidence>
<gene>
    <name evidence="3" type="ORF">GLOTRDRAFT_129252</name>
</gene>
<dbReference type="OrthoDB" id="2744793at2759"/>
<evidence type="ECO:0008006" key="5">
    <source>
        <dbReference type="Google" id="ProtNLM"/>
    </source>
</evidence>
<dbReference type="PROSITE" id="PS51257">
    <property type="entry name" value="PROKAR_LIPOPROTEIN"/>
    <property type="match status" value="1"/>
</dbReference>
<feature type="transmembrane region" description="Helical" evidence="2">
    <location>
        <begin position="48"/>
        <end position="69"/>
    </location>
</feature>
<dbReference type="GeneID" id="19301883"/>
<dbReference type="HOGENOM" id="CLU_044614_2_1_1"/>
<proteinExistence type="predicted"/>
<name>S7Q9N4_GLOTA</name>
<keyword evidence="2" id="KW-1133">Transmembrane helix</keyword>
<dbReference type="AlphaFoldDB" id="S7Q9N4"/>
<keyword evidence="2" id="KW-0472">Membrane</keyword>
<protein>
    <recommendedName>
        <fullName evidence="5">G-protein coupled receptors family 1 profile domain-containing protein</fullName>
    </recommendedName>
</protein>
<sequence length="334" mass="36818">MGRLCLHQEEVLWLWIASIIYGAYAAVFASCVYILLSRLQAKNLMNGRLLLVTVLLFVTSTAAITLNFLVDLLIIDVPTSGTNAEELHLPNIIVSIETPLVLLNSLIGDALLIWRCFVMWDRRIKFVLLPCLSYFVCLGTFCTTAYCIIALTASRQTVLSATWRRHNILSANFGYSGLTFFGASLVTVLATTVLISWRILRTNKALREHLNVPRGRQIRRIGVLFIETGLAYAICILLIFVLTFLREGVNLGIVPCLAAALFPTALVALVALGKVVHPTTMHIEDLDTRQGMSLPMLAFAPTTSEDDSAFLSRGNAPASLDGPKEQLGMKRHSV</sequence>
<feature type="transmembrane region" description="Helical" evidence="2">
    <location>
        <begin position="12"/>
        <end position="36"/>
    </location>
</feature>
<feature type="transmembrane region" description="Helical" evidence="2">
    <location>
        <begin position="173"/>
        <end position="200"/>
    </location>
</feature>
<evidence type="ECO:0000313" key="4">
    <source>
        <dbReference type="Proteomes" id="UP000030669"/>
    </source>
</evidence>
<feature type="transmembrane region" description="Helical" evidence="2">
    <location>
        <begin position="126"/>
        <end position="153"/>
    </location>
</feature>
<feature type="transmembrane region" description="Helical" evidence="2">
    <location>
        <begin position="89"/>
        <end position="114"/>
    </location>
</feature>
<dbReference type="STRING" id="670483.S7Q9N4"/>
<dbReference type="RefSeq" id="XP_007866046.1">
    <property type="nucleotide sequence ID" value="XM_007867855.1"/>
</dbReference>
<reference evidence="3 4" key="1">
    <citation type="journal article" date="2012" name="Science">
        <title>The Paleozoic origin of enzymatic lignin decomposition reconstructed from 31 fungal genomes.</title>
        <authorList>
            <person name="Floudas D."/>
            <person name="Binder M."/>
            <person name="Riley R."/>
            <person name="Barry K."/>
            <person name="Blanchette R.A."/>
            <person name="Henrissat B."/>
            <person name="Martinez A.T."/>
            <person name="Otillar R."/>
            <person name="Spatafora J.W."/>
            <person name="Yadav J.S."/>
            <person name="Aerts A."/>
            <person name="Benoit I."/>
            <person name="Boyd A."/>
            <person name="Carlson A."/>
            <person name="Copeland A."/>
            <person name="Coutinho P.M."/>
            <person name="de Vries R.P."/>
            <person name="Ferreira P."/>
            <person name="Findley K."/>
            <person name="Foster B."/>
            <person name="Gaskell J."/>
            <person name="Glotzer D."/>
            <person name="Gorecki P."/>
            <person name="Heitman J."/>
            <person name="Hesse C."/>
            <person name="Hori C."/>
            <person name="Igarashi K."/>
            <person name="Jurgens J.A."/>
            <person name="Kallen N."/>
            <person name="Kersten P."/>
            <person name="Kohler A."/>
            <person name="Kuees U."/>
            <person name="Kumar T.K.A."/>
            <person name="Kuo A."/>
            <person name="LaButti K."/>
            <person name="Larrondo L.F."/>
            <person name="Lindquist E."/>
            <person name="Ling A."/>
            <person name="Lombard V."/>
            <person name="Lucas S."/>
            <person name="Lundell T."/>
            <person name="Martin R."/>
            <person name="McLaughlin D.J."/>
            <person name="Morgenstern I."/>
            <person name="Morin E."/>
            <person name="Murat C."/>
            <person name="Nagy L.G."/>
            <person name="Nolan M."/>
            <person name="Ohm R.A."/>
            <person name="Patyshakuliyeva A."/>
            <person name="Rokas A."/>
            <person name="Ruiz-Duenas F.J."/>
            <person name="Sabat G."/>
            <person name="Salamov A."/>
            <person name="Samejima M."/>
            <person name="Schmutz J."/>
            <person name="Slot J.C."/>
            <person name="St John F."/>
            <person name="Stenlid J."/>
            <person name="Sun H."/>
            <person name="Sun S."/>
            <person name="Syed K."/>
            <person name="Tsang A."/>
            <person name="Wiebenga A."/>
            <person name="Young D."/>
            <person name="Pisabarro A."/>
            <person name="Eastwood D.C."/>
            <person name="Martin F."/>
            <person name="Cullen D."/>
            <person name="Grigoriev I.V."/>
            <person name="Hibbett D.S."/>
        </authorList>
    </citation>
    <scope>NUCLEOTIDE SEQUENCE [LARGE SCALE GENOMIC DNA]</scope>
    <source>
        <strain evidence="3 4">ATCC 11539</strain>
    </source>
</reference>
<accession>S7Q9N4</accession>
<feature type="transmembrane region" description="Helical" evidence="2">
    <location>
        <begin position="221"/>
        <end position="245"/>
    </location>
</feature>
<dbReference type="OMA" id="DSCAYTA"/>
<dbReference type="Proteomes" id="UP000030669">
    <property type="component" value="Unassembled WGS sequence"/>
</dbReference>
<feature type="region of interest" description="Disordered" evidence="1">
    <location>
        <begin position="315"/>
        <end position="334"/>
    </location>
</feature>
<evidence type="ECO:0000256" key="2">
    <source>
        <dbReference type="SAM" id="Phobius"/>
    </source>
</evidence>
<feature type="transmembrane region" description="Helical" evidence="2">
    <location>
        <begin position="251"/>
        <end position="272"/>
    </location>
</feature>
<organism evidence="3 4">
    <name type="scientific">Gloeophyllum trabeum (strain ATCC 11539 / FP-39264 / Madison 617)</name>
    <name type="common">Brown rot fungus</name>
    <dbReference type="NCBI Taxonomy" id="670483"/>
    <lineage>
        <taxon>Eukaryota</taxon>
        <taxon>Fungi</taxon>
        <taxon>Dikarya</taxon>
        <taxon>Basidiomycota</taxon>
        <taxon>Agaricomycotina</taxon>
        <taxon>Agaricomycetes</taxon>
        <taxon>Gloeophyllales</taxon>
        <taxon>Gloeophyllaceae</taxon>
        <taxon>Gloeophyllum</taxon>
    </lineage>
</organism>
<keyword evidence="4" id="KW-1185">Reference proteome</keyword>